<dbReference type="AlphaFoldDB" id="A0A2U3AM41"/>
<keyword evidence="3" id="KW-1185">Reference proteome</keyword>
<evidence type="ECO:0000313" key="2">
    <source>
        <dbReference type="EMBL" id="PWI25567.1"/>
    </source>
</evidence>
<protein>
    <recommendedName>
        <fullName evidence="1">RGS domain-containing protein</fullName>
    </recommendedName>
</protein>
<dbReference type="InterPro" id="IPR016137">
    <property type="entry name" value="RGS"/>
</dbReference>
<gene>
    <name evidence="2" type="ORF">DEX24_08145</name>
</gene>
<evidence type="ECO:0000313" key="3">
    <source>
        <dbReference type="Proteomes" id="UP000245938"/>
    </source>
</evidence>
<reference evidence="2 3" key="1">
    <citation type="submission" date="2018-05" db="EMBL/GenBank/DDBJ databases">
        <title>Kurthia sibirica genome sequence.</title>
        <authorList>
            <person name="Maclea K.S."/>
            <person name="Goen A.E."/>
        </authorList>
    </citation>
    <scope>NUCLEOTIDE SEQUENCE [LARGE SCALE GENOMIC DNA]</scope>
    <source>
        <strain evidence="2 3">ATCC 49154</strain>
    </source>
</reference>
<sequence>MNHFFLTDKELLQYDLFKHLLLDSHETSFIHLSEHLQSDQRTMKRYVKYLQEDCANLFQENIIFEVTKDYVKLTKNKDFSKAYYLHSLNHSYKIASSSFALFHFLIHSKDTSIIDISEKIHLSTAQVYRLIHSLNKMMGPFNVKISLKASNGYLVGEETAIRYLLFYLAVYELNHMEDPFHLNSLNLPAMTSLPEHRKMTKQTASICHYMLQIIQWRVHVKGAALDLEQSVVKELTNFTASNFLDEFFITQLAHYDSNIIFCETKFSALLFQQFLPSIYSDDEKIQFYNHFDKYEFRNFSTARFIIDHFAQSYELTISPKLLPLYYYQLTLIMTQLKTFSLDLIPMMEYRHNRGGQSSVDNNFVHSRQQIILLLQSWSQIQLSKEQIMYVSQFLLFVHTQCSGRKKVRIFLDIQHGFSNARIIKNFVQTVFSENSVDFVLDASCAHVIVTDYDFSAPHSSRTYYFADPQEQSCWDNLLKCLLEVELEINDFQIH</sequence>
<accession>A0A2U3AM41</accession>
<evidence type="ECO:0000259" key="1">
    <source>
        <dbReference type="PROSITE" id="PS50132"/>
    </source>
</evidence>
<name>A0A2U3AM41_9BACL</name>
<dbReference type="RefSeq" id="WP_109305926.1">
    <property type="nucleotide sequence ID" value="NZ_BJUF01000017.1"/>
</dbReference>
<dbReference type="Proteomes" id="UP000245938">
    <property type="component" value="Unassembled WGS sequence"/>
</dbReference>
<dbReference type="EMBL" id="QFVR01000008">
    <property type="protein sequence ID" value="PWI25567.1"/>
    <property type="molecule type" value="Genomic_DNA"/>
</dbReference>
<dbReference type="PROSITE" id="PS50132">
    <property type="entry name" value="RGS"/>
    <property type="match status" value="1"/>
</dbReference>
<organism evidence="2 3">
    <name type="scientific">Kurthia sibirica</name>
    <dbReference type="NCBI Taxonomy" id="202750"/>
    <lineage>
        <taxon>Bacteria</taxon>
        <taxon>Bacillati</taxon>
        <taxon>Bacillota</taxon>
        <taxon>Bacilli</taxon>
        <taxon>Bacillales</taxon>
        <taxon>Caryophanaceae</taxon>
        <taxon>Kurthia</taxon>
    </lineage>
</organism>
<dbReference type="Pfam" id="PF05043">
    <property type="entry name" value="Mga"/>
    <property type="match status" value="1"/>
</dbReference>
<comment type="caution">
    <text evidence="2">The sequence shown here is derived from an EMBL/GenBank/DDBJ whole genome shotgun (WGS) entry which is preliminary data.</text>
</comment>
<proteinExistence type="predicted"/>
<feature type="domain" description="RGS" evidence="1">
    <location>
        <begin position="269"/>
        <end position="295"/>
    </location>
</feature>
<dbReference type="InterPro" id="IPR007737">
    <property type="entry name" value="Mga_HTH"/>
</dbReference>